<evidence type="ECO:0008006" key="3">
    <source>
        <dbReference type="Google" id="ProtNLM"/>
    </source>
</evidence>
<sequence>MTTDPGLPNLPEDAGYGSVVGPAEWNAHAERINDVEDQGAGVADRVTAVEAANADDQERIRRGTVATAAATVAKVATLAEPAYVPKAGDLFLIEFTAGHTATGPTLSINGSPALPITSASGSTSSAHTALAAGVEALILHDGTTYRLLTGNSTVWGAFTAAELQSGSGSTRLVTPLLLATNFLNLAAAKPASSTAAGRLGQYWLDATGLYVCVATNTWRLFTGATF</sequence>
<reference evidence="1 2" key="1">
    <citation type="submission" date="2019-07" db="EMBL/GenBank/DDBJ databases">
        <authorList>
            <person name="Divens A.M."/>
            <person name="Garlena R.A."/>
            <person name="Russell D.A."/>
            <person name="Pope W.H."/>
            <person name="Jacobs-Sera D."/>
            <person name="Hatfull G.F."/>
        </authorList>
    </citation>
    <scope>NUCLEOTIDE SEQUENCE [LARGE SCALE GENOMIC DNA]</scope>
</reference>
<protein>
    <recommendedName>
        <fullName evidence="3">Minor tail protein</fullName>
    </recommendedName>
</protein>
<proteinExistence type="predicted"/>
<dbReference type="KEGG" id="vg:63926180"/>
<evidence type="ECO:0000313" key="2">
    <source>
        <dbReference type="Proteomes" id="UP000325760"/>
    </source>
</evidence>
<dbReference type="GeneID" id="63926180"/>
<organism evidence="1 2">
    <name type="scientific">Mycobacterium phage Lemuria</name>
    <dbReference type="NCBI Taxonomy" id="2599868"/>
    <lineage>
        <taxon>Viruses</taxon>
        <taxon>Duplodnaviria</taxon>
        <taxon>Heunggongvirae</taxon>
        <taxon>Uroviricota</taxon>
        <taxon>Caudoviricetes</taxon>
        <taxon>Gclasvirinae</taxon>
        <taxon>Jolieduovirus</taxon>
        <taxon>Jolieduovirus lemuria</taxon>
    </lineage>
</organism>
<evidence type="ECO:0000313" key="1">
    <source>
        <dbReference type="EMBL" id="QFG10098.1"/>
    </source>
</evidence>
<accession>A0A5J6TI65</accession>
<dbReference type="EMBL" id="MN234185">
    <property type="protein sequence ID" value="QFG10098.1"/>
    <property type="molecule type" value="Genomic_DNA"/>
</dbReference>
<dbReference type="Proteomes" id="UP000325760">
    <property type="component" value="Segment"/>
</dbReference>
<name>A0A5J6TI65_9CAUD</name>
<dbReference type="RefSeq" id="YP_010051688.1">
    <property type="nucleotide sequence ID" value="NC_054446.1"/>
</dbReference>
<keyword evidence="2" id="KW-1185">Reference proteome</keyword>
<gene>
    <name evidence="1" type="primary">18</name>
    <name evidence="1" type="ORF">PBI_LEMURIA_18</name>
</gene>